<organism evidence="1 2">
    <name type="scientific">Ambrosia artemisiifolia</name>
    <name type="common">Common ragweed</name>
    <dbReference type="NCBI Taxonomy" id="4212"/>
    <lineage>
        <taxon>Eukaryota</taxon>
        <taxon>Viridiplantae</taxon>
        <taxon>Streptophyta</taxon>
        <taxon>Embryophyta</taxon>
        <taxon>Tracheophyta</taxon>
        <taxon>Spermatophyta</taxon>
        <taxon>Magnoliopsida</taxon>
        <taxon>eudicotyledons</taxon>
        <taxon>Gunneridae</taxon>
        <taxon>Pentapetalae</taxon>
        <taxon>asterids</taxon>
        <taxon>campanulids</taxon>
        <taxon>Asterales</taxon>
        <taxon>Asteraceae</taxon>
        <taxon>Asteroideae</taxon>
        <taxon>Heliantheae alliance</taxon>
        <taxon>Heliantheae</taxon>
        <taxon>Ambrosia</taxon>
    </lineage>
</organism>
<evidence type="ECO:0000313" key="1">
    <source>
        <dbReference type="EMBL" id="KAI7733108.1"/>
    </source>
</evidence>
<gene>
    <name evidence="1" type="ORF">M8C21_010386</name>
</gene>
<evidence type="ECO:0000313" key="2">
    <source>
        <dbReference type="Proteomes" id="UP001206925"/>
    </source>
</evidence>
<proteinExistence type="predicted"/>
<comment type="caution">
    <text evidence="1">The sequence shown here is derived from an EMBL/GenBank/DDBJ whole genome shotgun (WGS) entry which is preliminary data.</text>
</comment>
<accession>A0AAD5GAJ1</accession>
<reference evidence="1" key="1">
    <citation type="submission" date="2022-06" db="EMBL/GenBank/DDBJ databases">
        <title>Uncovering the hologenomic basis of an extraordinary plant invasion.</title>
        <authorList>
            <person name="Bieker V.C."/>
            <person name="Martin M.D."/>
            <person name="Gilbert T."/>
            <person name="Hodgins K."/>
            <person name="Battlay P."/>
            <person name="Petersen B."/>
            <person name="Wilson J."/>
        </authorList>
    </citation>
    <scope>NUCLEOTIDE SEQUENCE</scope>
    <source>
        <strain evidence="1">AA19_3_7</strain>
        <tissue evidence="1">Leaf</tissue>
    </source>
</reference>
<dbReference type="EMBL" id="JAMZMK010010091">
    <property type="protein sequence ID" value="KAI7733108.1"/>
    <property type="molecule type" value="Genomic_DNA"/>
</dbReference>
<evidence type="ECO:0008006" key="3">
    <source>
        <dbReference type="Google" id="ProtNLM"/>
    </source>
</evidence>
<name>A0AAD5GAJ1_AMBAR</name>
<dbReference type="Proteomes" id="UP001206925">
    <property type="component" value="Unassembled WGS sequence"/>
</dbReference>
<sequence length="224" mass="25994">MVSFTQLPIEVVDLIIIMLAISTNGAREIATISATCKLFKNLAERAHVLREVNFRCLALTEDFSMHHHPKDLLCVCTQIGNQVAKNIFAKALLYDDWWFKQLIVESNQEALDLRVSYSGLLDYHSIVRSFIRHGSCADMVKMYEYLLNYVISFVGYKVASRFGILDAIYTMCFEMFKIIKEHHRRSLGSPRDPTVYTTKLNYQVREERKKVIVIFDQLFPCRPV</sequence>
<dbReference type="AlphaFoldDB" id="A0AAD5GAJ1"/>
<protein>
    <recommendedName>
        <fullName evidence="3">F-box domain-containing protein</fullName>
    </recommendedName>
</protein>
<keyword evidence="2" id="KW-1185">Reference proteome</keyword>